<protein>
    <submittedName>
        <fullName evidence="3">Uncharacterized protein</fullName>
    </submittedName>
</protein>
<keyword evidence="2" id="KW-0812">Transmembrane</keyword>
<sequence length="212" mass="24386">MKVANFFKFDSNFSISMDSDKFYLRYQNIIFGWLHLVLGILGSFYAGYRAFVDLIKAKSASDLDSTYLRYVMLHLETIMAIFCFLLIWVSMIFIAGVQKRNTFMMAPFITYCILAVIASLGLIFNHLLFIISLIFYLYLCVISCRLYKLIKDVENENSNSNNVRRYEERPVDPPTITRPRTPRNSRPAPTNNTTTTTTTSTNGNGRTLDSEV</sequence>
<keyword evidence="2" id="KW-1133">Transmembrane helix</keyword>
<feature type="transmembrane region" description="Helical" evidence="2">
    <location>
        <begin position="71"/>
        <end position="96"/>
    </location>
</feature>
<accession>A0A9N9WY02</accession>
<feature type="transmembrane region" description="Helical" evidence="2">
    <location>
        <begin position="108"/>
        <end position="139"/>
    </location>
</feature>
<reference evidence="3" key="1">
    <citation type="submission" date="2022-01" db="EMBL/GenBank/DDBJ databases">
        <authorList>
            <person name="King R."/>
        </authorList>
    </citation>
    <scope>NUCLEOTIDE SEQUENCE</scope>
</reference>
<evidence type="ECO:0000313" key="4">
    <source>
        <dbReference type="Proteomes" id="UP001153620"/>
    </source>
</evidence>
<feature type="region of interest" description="Disordered" evidence="1">
    <location>
        <begin position="161"/>
        <end position="212"/>
    </location>
</feature>
<organism evidence="3 4">
    <name type="scientific">Chironomus riparius</name>
    <dbReference type="NCBI Taxonomy" id="315576"/>
    <lineage>
        <taxon>Eukaryota</taxon>
        <taxon>Metazoa</taxon>
        <taxon>Ecdysozoa</taxon>
        <taxon>Arthropoda</taxon>
        <taxon>Hexapoda</taxon>
        <taxon>Insecta</taxon>
        <taxon>Pterygota</taxon>
        <taxon>Neoptera</taxon>
        <taxon>Endopterygota</taxon>
        <taxon>Diptera</taxon>
        <taxon>Nematocera</taxon>
        <taxon>Chironomoidea</taxon>
        <taxon>Chironomidae</taxon>
        <taxon>Chironominae</taxon>
        <taxon>Chironomus</taxon>
    </lineage>
</organism>
<dbReference type="Proteomes" id="UP001153620">
    <property type="component" value="Chromosome 4"/>
</dbReference>
<dbReference type="EMBL" id="OU895880">
    <property type="protein sequence ID" value="CAG9810603.1"/>
    <property type="molecule type" value="Genomic_DNA"/>
</dbReference>
<evidence type="ECO:0000256" key="1">
    <source>
        <dbReference type="SAM" id="MobiDB-lite"/>
    </source>
</evidence>
<dbReference type="AlphaFoldDB" id="A0A9N9WY02"/>
<keyword evidence="2" id="KW-0472">Membrane</keyword>
<proteinExistence type="predicted"/>
<evidence type="ECO:0000313" key="3">
    <source>
        <dbReference type="EMBL" id="CAG9810603.1"/>
    </source>
</evidence>
<reference evidence="3" key="2">
    <citation type="submission" date="2022-10" db="EMBL/GenBank/DDBJ databases">
        <authorList>
            <consortium name="ENA_rothamsted_submissions"/>
            <consortium name="culmorum"/>
            <person name="King R."/>
        </authorList>
    </citation>
    <scope>NUCLEOTIDE SEQUENCE</scope>
</reference>
<gene>
    <name evidence="3" type="ORF">CHIRRI_LOCUS13416</name>
</gene>
<feature type="compositionally biased region" description="Low complexity" evidence="1">
    <location>
        <begin position="174"/>
        <end position="212"/>
    </location>
</feature>
<evidence type="ECO:0000256" key="2">
    <source>
        <dbReference type="SAM" id="Phobius"/>
    </source>
</evidence>
<feature type="transmembrane region" description="Helical" evidence="2">
    <location>
        <begin position="29"/>
        <end position="51"/>
    </location>
</feature>
<dbReference type="OrthoDB" id="10442522at2759"/>
<keyword evidence="4" id="KW-1185">Reference proteome</keyword>
<name>A0A9N9WY02_9DIPT</name>